<reference evidence="7 8" key="1">
    <citation type="journal article" date="2015" name="Appl. Environ. Microbiol.">
        <title>Nanoarchaeota, Their Sulfolobales Host, and Nanoarchaeota Virus Distribution across Yellowstone National Park Hot Springs.</title>
        <authorList>
            <person name="Munson-McGee J.H."/>
            <person name="Field E.K."/>
            <person name="Bateson M."/>
            <person name="Rooney C."/>
            <person name="Stepanauskas R."/>
            <person name="Young M.J."/>
        </authorList>
    </citation>
    <scope>NUCLEOTIDE SEQUENCE [LARGE SCALE GENOMIC DNA]</scope>
    <source>
        <strain evidence="7">SCGC AC-742_N10</strain>
    </source>
</reference>
<dbReference type="InterPro" id="IPR050474">
    <property type="entry name" value="Hel308_SKI2-like"/>
</dbReference>
<feature type="domain" description="Helicase C-terminal" evidence="6">
    <location>
        <begin position="210"/>
        <end position="368"/>
    </location>
</feature>
<dbReference type="PROSITE" id="PS51192">
    <property type="entry name" value="HELICASE_ATP_BIND_1"/>
    <property type="match status" value="1"/>
</dbReference>
<comment type="caution">
    <text evidence="7">The sequence shown here is derived from an EMBL/GenBank/DDBJ whole genome shotgun (WGS) entry which is preliminary data.</text>
</comment>
<dbReference type="GO" id="GO:0005524">
    <property type="term" value="F:ATP binding"/>
    <property type="evidence" value="ECO:0007669"/>
    <property type="project" value="UniProtKB-KW"/>
</dbReference>
<keyword evidence="4" id="KW-0067">ATP-binding</keyword>
<evidence type="ECO:0000259" key="6">
    <source>
        <dbReference type="PROSITE" id="PS51194"/>
    </source>
</evidence>
<dbReference type="GO" id="GO:0140097">
    <property type="term" value="F:catalytic activity, acting on DNA"/>
    <property type="evidence" value="ECO:0007669"/>
    <property type="project" value="UniProtKB-ARBA"/>
</dbReference>
<dbReference type="PANTHER" id="PTHR47961">
    <property type="entry name" value="DNA POLYMERASE THETA, PUTATIVE (AFU_ORTHOLOGUE AFUA_1G05260)-RELATED"/>
    <property type="match status" value="1"/>
</dbReference>
<dbReference type="EMBL" id="QEFD01000020">
    <property type="protein sequence ID" value="PVU77576.1"/>
    <property type="molecule type" value="Genomic_DNA"/>
</dbReference>
<evidence type="ECO:0000256" key="4">
    <source>
        <dbReference type="ARBA" id="ARBA00022840"/>
    </source>
</evidence>
<dbReference type="AlphaFoldDB" id="A0A2T9XBW2"/>
<evidence type="ECO:0000256" key="2">
    <source>
        <dbReference type="ARBA" id="ARBA00022801"/>
    </source>
</evidence>
<dbReference type="GO" id="GO:0004386">
    <property type="term" value="F:helicase activity"/>
    <property type="evidence" value="ECO:0007669"/>
    <property type="project" value="UniProtKB-KW"/>
</dbReference>
<dbReference type="SMART" id="SM00490">
    <property type="entry name" value="HELICc"/>
    <property type="match status" value="1"/>
</dbReference>
<dbReference type="Gene3D" id="3.40.50.300">
    <property type="entry name" value="P-loop containing nucleotide triphosphate hydrolases"/>
    <property type="match status" value="2"/>
</dbReference>
<evidence type="ECO:0000259" key="5">
    <source>
        <dbReference type="PROSITE" id="PS51192"/>
    </source>
</evidence>
<dbReference type="PANTHER" id="PTHR47961:SF6">
    <property type="entry name" value="DNA-DIRECTED DNA POLYMERASE"/>
    <property type="match status" value="1"/>
</dbReference>
<dbReference type="InterPro" id="IPR027417">
    <property type="entry name" value="P-loop_NTPase"/>
</dbReference>
<dbReference type="InterPro" id="IPR014001">
    <property type="entry name" value="Helicase_ATP-bd"/>
</dbReference>
<evidence type="ECO:0008006" key="9">
    <source>
        <dbReference type="Google" id="ProtNLM"/>
    </source>
</evidence>
<keyword evidence="2" id="KW-0378">Hydrolase</keyword>
<proteinExistence type="predicted"/>
<dbReference type="InterPro" id="IPR011545">
    <property type="entry name" value="DEAD/DEAH_box_helicase_dom"/>
</dbReference>
<evidence type="ECO:0000256" key="3">
    <source>
        <dbReference type="ARBA" id="ARBA00022806"/>
    </source>
</evidence>
<keyword evidence="3" id="KW-0347">Helicase</keyword>
<dbReference type="PROSITE" id="PS51194">
    <property type="entry name" value="HELICASE_CTER"/>
    <property type="match status" value="1"/>
</dbReference>
<dbReference type="SMART" id="SM00487">
    <property type="entry name" value="DEXDc"/>
    <property type="match status" value="1"/>
</dbReference>
<evidence type="ECO:0000313" key="8">
    <source>
        <dbReference type="Proteomes" id="UP000245638"/>
    </source>
</evidence>
<feature type="domain" description="Helicase ATP-binding" evidence="5">
    <location>
        <begin position="9"/>
        <end position="178"/>
    </location>
</feature>
<dbReference type="GO" id="GO:0003676">
    <property type="term" value="F:nucleic acid binding"/>
    <property type="evidence" value="ECO:0007669"/>
    <property type="project" value="InterPro"/>
</dbReference>
<name>A0A2T9XBW2_9CREN</name>
<protein>
    <recommendedName>
        <fullName evidence="9">DEAD/DEAH box helicase</fullName>
    </recommendedName>
</protein>
<dbReference type="Pfam" id="PF00271">
    <property type="entry name" value="Helicase_C"/>
    <property type="match status" value="1"/>
</dbReference>
<accession>A0A2T9XBW2</accession>
<gene>
    <name evidence="7" type="ORF">DDW13_00505</name>
</gene>
<dbReference type="SUPFAM" id="SSF52540">
    <property type="entry name" value="P-loop containing nucleoside triphosphate hydrolases"/>
    <property type="match status" value="1"/>
</dbReference>
<dbReference type="Pfam" id="PF00270">
    <property type="entry name" value="DEAD"/>
    <property type="match status" value="1"/>
</dbReference>
<dbReference type="Proteomes" id="UP000245638">
    <property type="component" value="Unassembled WGS sequence"/>
</dbReference>
<dbReference type="InterPro" id="IPR001650">
    <property type="entry name" value="Helicase_C-like"/>
</dbReference>
<organism evidence="7 8">
    <name type="scientific">Acidianus hospitalis</name>
    <dbReference type="NCBI Taxonomy" id="563177"/>
    <lineage>
        <taxon>Archaea</taxon>
        <taxon>Thermoproteota</taxon>
        <taxon>Thermoprotei</taxon>
        <taxon>Sulfolobales</taxon>
        <taxon>Sulfolobaceae</taxon>
        <taxon>Acidianus</taxon>
    </lineage>
</organism>
<evidence type="ECO:0000313" key="7">
    <source>
        <dbReference type="EMBL" id="PVU77576.1"/>
    </source>
</evidence>
<keyword evidence="1" id="KW-0547">Nucleotide-binding</keyword>
<evidence type="ECO:0000256" key="1">
    <source>
        <dbReference type="ARBA" id="ARBA00022741"/>
    </source>
</evidence>
<sequence length="602" mass="69243">MSNFVKLDIKALDSYQPLMLISPTGSGKTFSVIKYALKQNTYNKVVFAMPTKAAIREVCTKLSLFTNDVGRDDSDARLEDNFNTEEVWRKKIIVTSYERLLQQMISSPSLFSNSLLVIDEAHLLLSEGRNCTLQELLAYYKFFREKFSGKINVILLSATMPDVDSLSEYLEAKVICNDKRPVSIDVKIVKVSQKRGENYYLNKAIEFINYVKKGELKLENYKQILVYTNTRRSAEEISKLIEKELHVPTAFHHAGLPIEVRKKIEDDMRSENNQYKVIVSTDTLALSINTNVDVVVVLALKRFAGLRTYVEPSTVAQVIGRAGRPGYSEKGLALVFAEPDEVKIVNKALKKEFGKVPEPLDYPQTVLRWIYSGLDPLLLARYGYRYSPSKIKDSLLFLENIGAIQKGKVTPLGKVFAYEMVPKKGMNLLKLIIKFDKKGNPLVRALYYSFIYSFFVDEYFSRKVNEGEILRKGNPIFLDLVKSLRGSFGKYTYFTIGETLEPSTWFYYSLTVPQVISTDDIAESIRKSSEIIYNLSTYSLISEDLNKPSYFIMRLMRSYRRILREGKKGEEIIDFIRFCFSNYQELSKSKDEFFDTQWIRNA</sequence>
<dbReference type="GO" id="GO:0016787">
    <property type="term" value="F:hydrolase activity"/>
    <property type="evidence" value="ECO:0007669"/>
    <property type="project" value="UniProtKB-KW"/>
</dbReference>